<evidence type="ECO:0000256" key="2">
    <source>
        <dbReference type="ARBA" id="ARBA00022475"/>
    </source>
</evidence>
<evidence type="ECO:0000313" key="8">
    <source>
        <dbReference type="EMBL" id="GAA2029456.1"/>
    </source>
</evidence>
<comment type="subcellular location">
    <subcellularLocation>
        <location evidence="1">Cell membrane</location>
        <topology evidence="1">Multi-pass membrane protein</topology>
    </subcellularLocation>
</comment>
<dbReference type="PANTHER" id="PTHR23513">
    <property type="entry name" value="INTEGRAL MEMBRANE EFFLUX PROTEIN-RELATED"/>
    <property type="match status" value="1"/>
</dbReference>
<evidence type="ECO:0000313" key="9">
    <source>
        <dbReference type="Proteomes" id="UP001500751"/>
    </source>
</evidence>
<evidence type="ECO:0000256" key="4">
    <source>
        <dbReference type="ARBA" id="ARBA00022989"/>
    </source>
</evidence>
<dbReference type="InterPro" id="IPR011701">
    <property type="entry name" value="MFS"/>
</dbReference>
<feature type="transmembrane region" description="Helical" evidence="7">
    <location>
        <begin position="84"/>
        <end position="105"/>
    </location>
</feature>
<evidence type="ECO:0000256" key="3">
    <source>
        <dbReference type="ARBA" id="ARBA00022692"/>
    </source>
</evidence>
<evidence type="ECO:0000256" key="1">
    <source>
        <dbReference type="ARBA" id="ARBA00004651"/>
    </source>
</evidence>
<keyword evidence="3 7" id="KW-0812">Transmembrane</keyword>
<evidence type="ECO:0000256" key="6">
    <source>
        <dbReference type="SAM" id="MobiDB-lite"/>
    </source>
</evidence>
<comment type="caution">
    <text evidence="8">The sequence shown here is derived from an EMBL/GenBank/DDBJ whole genome shotgun (WGS) entry which is preliminary data.</text>
</comment>
<accession>A0ABP5FQP6</accession>
<feature type="region of interest" description="Disordered" evidence="6">
    <location>
        <begin position="427"/>
        <end position="485"/>
    </location>
</feature>
<dbReference type="Gene3D" id="1.20.1250.20">
    <property type="entry name" value="MFS general substrate transporter like domains"/>
    <property type="match status" value="1"/>
</dbReference>
<feature type="transmembrane region" description="Helical" evidence="7">
    <location>
        <begin position="151"/>
        <end position="170"/>
    </location>
</feature>
<feature type="compositionally biased region" description="Basic and acidic residues" evidence="6">
    <location>
        <begin position="427"/>
        <end position="441"/>
    </location>
</feature>
<evidence type="ECO:0008006" key="10">
    <source>
        <dbReference type="Google" id="ProtNLM"/>
    </source>
</evidence>
<feature type="transmembrane region" description="Helical" evidence="7">
    <location>
        <begin position="402"/>
        <end position="420"/>
    </location>
</feature>
<dbReference type="InterPro" id="IPR036259">
    <property type="entry name" value="MFS_trans_sf"/>
</dbReference>
<dbReference type="Proteomes" id="UP001500751">
    <property type="component" value="Unassembled WGS sequence"/>
</dbReference>
<dbReference type="Pfam" id="PF07690">
    <property type="entry name" value="MFS_1"/>
    <property type="match status" value="1"/>
</dbReference>
<gene>
    <name evidence="8" type="ORF">GCM10009839_31260</name>
</gene>
<feature type="transmembrane region" description="Helical" evidence="7">
    <location>
        <begin position="176"/>
        <end position="196"/>
    </location>
</feature>
<feature type="transmembrane region" description="Helical" evidence="7">
    <location>
        <begin position="370"/>
        <end position="390"/>
    </location>
</feature>
<dbReference type="EMBL" id="BAAAQN010000015">
    <property type="protein sequence ID" value="GAA2029456.1"/>
    <property type="molecule type" value="Genomic_DNA"/>
</dbReference>
<feature type="transmembrane region" description="Helical" evidence="7">
    <location>
        <begin position="280"/>
        <end position="301"/>
    </location>
</feature>
<name>A0ABP5FQP6_9ACTN</name>
<protein>
    <recommendedName>
        <fullName evidence="10">MFS transporter</fullName>
    </recommendedName>
</protein>
<keyword evidence="4 7" id="KW-1133">Transmembrane helix</keyword>
<proteinExistence type="predicted"/>
<feature type="transmembrane region" description="Helical" evidence="7">
    <location>
        <begin position="111"/>
        <end position="130"/>
    </location>
</feature>
<dbReference type="CDD" id="cd06173">
    <property type="entry name" value="MFS_MefA_like"/>
    <property type="match status" value="1"/>
</dbReference>
<keyword evidence="5 7" id="KW-0472">Membrane</keyword>
<reference evidence="9" key="1">
    <citation type="journal article" date="2019" name="Int. J. Syst. Evol. Microbiol.">
        <title>The Global Catalogue of Microorganisms (GCM) 10K type strain sequencing project: providing services to taxonomists for standard genome sequencing and annotation.</title>
        <authorList>
            <consortium name="The Broad Institute Genomics Platform"/>
            <consortium name="The Broad Institute Genome Sequencing Center for Infectious Disease"/>
            <person name="Wu L."/>
            <person name="Ma J."/>
        </authorList>
    </citation>
    <scope>NUCLEOTIDE SEQUENCE [LARGE SCALE GENOMIC DNA]</scope>
    <source>
        <strain evidence="9">JCM 16014</strain>
    </source>
</reference>
<evidence type="ECO:0000256" key="5">
    <source>
        <dbReference type="ARBA" id="ARBA00023136"/>
    </source>
</evidence>
<feature type="transmembrane region" description="Helical" evidence="7">
    <location>
        <begin position="21"/>
        <end position="45"/>
    </location>
</feature>
<dbReference type="SUPFAM" id="SSF103473">
    <property type="entry name" value="MFS general substrate transporter"/>
    <property type="match status" value="1"/>
</dbReference>
<keyword evidence="9" id="KW-1185">Reference proteome</keyword>
<feature type="transmembrane region" description="Helical" evidence="7">
    <location>
        <begin position="51"/>
        <end position="72"/>
    </location>
</feature>
<organism evidence="8 9">
    <name type="scientific">Catenulispora yoronensis</name>
    <dbReference type="NCBI Taxonomy" id="450799"/>
    <lineage>
        <taxon>Bacteria</taxon>
        <taxon>Bacillati</taxon>
        <taxon>Actinomycetota</taxon>
        <taxon>Actinomycetes</taxon>
        <taxon>Catenulisporales</taxon>
        <taxon>Catenulisporaceae</taxon>
        <taxon>Catenulispora</taxon>
    </lineage>
</organism>
<dbReference type="PANTHER" id="PTHR23513:SF11">
    <property type="entry name" value="STAPHYLOFERRIN A TRANSPORTER"/>
    <property type="match status" value="1"/>
</dbReference>
<evidence type="ECO:0000256" key="7">
    <source>
        <dbReference type="SAM" id="Phobius"/>
    </source>
</evidence>
<sequence>MTSLDTERMELVRATRRAEQLLVPAAFVTALGNNVQLIAGALLMIRSDRTMLAVGLLFVAVAAPQAVLSPIFGRLADRYDRRRLWIGCDLASAVLALALPVWLASGGAKGPGIYAANFALAVVAALFFPVSNALIKERVRPSQVRRFNANYEMATQAGMLLSATVGGLLVQRLGAVPLLFFNAGTFAVSAALVAGVGRRSAVTGAETSVAAGATPAIIPTTASTTASTTAPTAALTAGQPASSRVPLGRLIVLYAQGSVVVTVFNALLPKLVLGEWERGAALFGIVDAIGSLGFLAATAFYKAAGRRFNDLPIAVFGFLACNVALVLQPLFGPVGLGLGVALGAFTYGTARIASRSLVMTSVDEAHAGRAFGLANGAGLAATVVAMLGIAELVDRSDSRWGFAALAGLSAVAAVAAGVLLRGPLSHSRDGVRHSDDREQHHGAIGAGIRSRMGNHERRRRAAGGVLPVPAPAPDSCGVPDAGVAG</sequence>
<feature type="transmembrane region" description="Helical" evidence="7">
    <location>
        <begin position="250"/>
        <end position="268"/>
    </location>
</feature>
<keyword evidence="2" id="KW-1003">Cell membrane</keyword>